<dbReference type="EMBL" id="BKCJ010001020">
    <property type="protein sequence ID" value="GEU38170.1"/>
    <property type="molecule type" value="Genomic_DNA"/>
</dbReference>
<organism evidence="2">
    <name type="scientific">Tanacetum cinerariifolium</name>
    <name type="common">Dalmatian daisy</name>
    <name type="synonym">Chrysanthemum cinerariifolium</name>
    <dbReference type="NCBI Taxonomy" id="118510"/>
    <lineage>
        <taxon>Eukaryota</taxon>
        <taxon>Viridiplantae</taxon>
        <taxon>Streptophyta</taxon>
        <taxon>Embryophyta</taxon>
        <taxon>Tracheophyta</taxon>
        <taxon>Spermatophyta</taxon>
        <taxon>Magnoliopsida</taxon>
        <taxon>eudicotyledons</taxon>
        <taxon>Gunneridae</taxon>
        <taxon>Pentapetalae</taxon>
        <taxon>asterids</taxon>
        <taxon>campanulids</taxon>
        <taxon>Asterales</taxon>
        <taxon>Asteraceae</taxon>
        <taxon>Asteroideae</taxon>
        <taxon>Anthemideae</taxon>
        <taxon>Anthemidinae</taxon>
        <taxon>Tanacetum</taxon>
    </lineage>
</organism>
<feature type="compositionally biased region" description="Acidic residues" evidence="1">
    <location>
        <begin position="156"/>
        <end position="185"/>
    </location>
</feature>
<protein>
    <submittedName>
        <fullName evidence="2">Uncharacterized protein</fullName>
    </submittedName>
</protein>
<name>A0A6L2JMY4_TANCI</name>
<feature type="region of interest" description="Disordered" evidence="1">
    <location>
        <begin position="461"/>
        <end position="489"/>
    </location>
</feature>
<feature type="compositionally biased region" description="Basic and acidic residues" evidence="1">
    <location>
        <begin position="475"/>
        <end position="489"/>
    </location>
</feature>
<accession>A0A6L2JMY4</accession>
<comment type="caution">
    <text evidence="2">The sequence shown here is derived from an EMBL/GenBank/DDBJ whole genome shotgun (WGS) entry which is preliminary data.</text>
</comment>
<evidence type="ECO:0000313" key="2">
    <source>
        <dbReference type="EMBL" id="GEU38170.1"/>
    </source>
</evidence>
<evidence type="ECO:0000256" key="1">
    <source>
        <dbReference type="SAM" id="MobiDB-lite"/>
    </source>
</evidence>
<proteinExistence type="predicted"/>
<dbReference type="AlphaFoldDB" id="A0A6L2JMY4"/>
<feature type="compositionally biased region" description="Acidic residues" evidence="1">
    <location>
        <begin position="132"/>
        <end position="146"/>
    </location>
</feature>
<reference evidence="2" key="1">
    <citation type="journal article" date="2019" name="Sci. Rep.">
        <title>Draft genome of Tanacetum cinerariifolium, the natural source of mosquito coil.</title>
        <authorList>
            <person name="Yamashiro T."/>
            <person name="Shiraishi A."/>
            <person name="Satake H."/>
            <person name="Nakayama K."/>
        </authorList>
    </citation>
    <scope>NUCLEOTIDE SEQUENCE</scope>
</reference>
<feature type="region of interest" description="Disordered" evidence="1">
    <location>
        <begin position="115"/>
        <end position="195"/>
    </location>
</feature>
<gene>
    <name evidence="2" type="ORF">Tci_010148</name>
</gene>
<sequence>MSFASSAVTYTYIYIEFEPWRVFWGADKELSDEGSPRVIVYGYDGLLMHPLAPPSPDYIPSPEEPYTLPVPRDKDEREPMFVQPYDPDYVPGHMYPEYIPLEDEHVFLAEEQPLPPVISPTTESPGYVAGSDLEEDPEEYEDDESEYGPVDYSMDWGDDRDDDDGDSSRDDADDEDEDKEEEEEYLASADSTVVVPASELVAPHEGTKPVIPPPSTDIATNGSRITVRLQASISLPPEAEVERLLAMPTLPPSQLTSLSPPSAGERLARCTAPPAHLPPHVPSPLLPSFGCQTQIQALRLAFTQALINAVIVALPSPSLPPPLYIPPHVDYRDDIPETEMPPHNRSCLFALGSRHKTGERSTARPTEGRGIDYGFVSTLDAKARRRGIGEVGVTELAGLHEHDTHNLYALLEDTQDSVCTRVLALCTSDTTTALGYSYSDTAPDMRREMGDMQAELLTLREQRRKARQPGSDARVPSHQDASRDADSHI</sequence>